<dbReference type="RefSeq" id="XP_004365991.2">
    <property type="nucleotide sequence ID" value="XM_004365934.2"/>
</dbReference>
<evidence type="ECO:0000256" key="2">
    <source>
        <dbReference type="ARBA" id="ARBA00022771"/>
    </source>
</evidence>
<gene>
    <name evidence="7" type="ORF">CAOG_001120</name>
</gene>
<evidence type="ECO:0000259" key="5">
    <source>
        <dbReference type="PROSITE" id="PS51036"/>
    </source>
</evidence>
<keyword evidence="1" id="KW-0479">Metal-binding</keyword>
<organism evidence="7 8">
    <name type="scientific">Capsaspora owczarzaki (strain ATCC 30864)</name>
    <dbReference type="NCBI Taxonomy" id="595528"/>
    <lineage>
        <taxon>Eukaryota</taxon>
        <taxon>Filasterea</taxon>
        <taxon>Capsaspora</taxon>
    </lineage>
</organism>
<dbReference type="OrthoDB" id="428577at2759"/>
<dbReference type="InterPro" id="IPR035896">
    <property type="entry name" value="AN1-like_Znf"/>
</dbReference>
<dbReference type="PANTHER" id="PTHR10634:SF149">
    <property type="entry name" value="AN1-TYPE DOMAIN-CONTAINING PROTEIN-RELATED"/>
    <property type="match status" value="1"/>
</dbReference>
<dbReference type="Pfam" id="PF01754">
    <property type="entry name" value="zf-A20"/>
    <property type="match status" value="1"/>
</dbReference>
<keyword evidence="3" id="KW-0862">Zinc</keyword>
<reference evidence="8" key="1">
    <citation type="submission" date="2011-02" db="EMBL/GenBank/DDBJ databases">
        <title>The Genome Sequence of Capsaspora owczarzaki ATCC 30864.</title>
        <authorList>
            <person name="Russ C."/>
            <person name="Cuomo C."/>
            <person name="Burger G."/>
            <person name="Gray M.W."/>
            <person name="Holland P.W.H."/>
            <person name="King N."/>
            <person name="Lang F.B.F."/>
            <person name="Roger A.J."/>
            <person name="Ruiz-Trillo I."/>
            <person name="Young S.K."/>
            <person name="Zeng Q."/>
            <person name="Gargeya S."/>
            <person name="Alvarado L."/>
            <person name="Berlin A."/>
            <person name="Chapman S.B."/>
            <person name="Chen Z."/>
            <person name="Freedman E."/>
            <person name="Gellesch M."/>
            <person name="Goldberg J."/>
            <person name="Griggs A."/>
            <person name="Gujja S."/>
            <person name="Heilman E."/>
            <person name="Heiman D."/>
            <person name="Howarth C."/>
            <person name="Mehta T."/>
            <person name="Neiman D."/>
            <person name="Pearson M."/>
            <person name="Roberts A."/>
            <person name="Saif S."/>
            <person name="Shea T."/>
            <person name="Shenoy N."/>
            <person name="Sisk P."/>
            <person name="Stolte C."/>
            <person name="Sykes S."/>
            <person name="White J."/>
            <person name="Yandava C."/>
            <person name="Haas B."/>
            <person name="Nusbaum C."/>
            <person name="Birren B."/>
        </authorList>
    </citation>
    <scope>NUCLEOTIDE SEQUENCE</scope>
    <source>
        <strain evidence="8">ATCC 30864</strain>
    </source>
</reference>
<accession>A0A0D2VIB0</accession>
<evidence type="ECO:0000256" key="3">
    <source>
        <dbReference type="ARBA" id="ARBA00022833"/>
    </source>
</evidence>
<dbReference type="Gene3D" id="1.20.5.4770">
    <property type="match status" value="1"/>
</dbReference>
<dbReference type="InterPro" id="IPR050652">
    <property type="entry name" value="AN1_A20_ZnFinger"/>
</dbReference>
<evidence type="ECO:0000256" key="1">
    <source>
        <dbReference type="ARBA" id="ARBA00022723"/>
    </source>
</evidence>
<dbReference type="AlphaFoldDB" id="A0A0D2VIB0"/>
<dbReference type="PANTHER" id="PTHR10634">
    <property type="entry name" value="AN1-TYPE ZINC FINGER PROTEIN"/>
    <property type="match status" value="1"/>
</dbReference>
<dbReference type="InterPro" id="IPR002653">
    <property type="entry name" value="Znf_A20"/>
</dbReference>
<dbReference type="PROSITE" id="PS51036">
    <property type="entry name" value="ZF_A20"/>
    <property type="match status" value="1"/>
</dbReference>
<name>A0A0D2VIB0_CAPO3</name>
<dbReference type="Proteomes" id="UP000008743">
    <property type="component" value="Unassembled WGS sequence"/>
</dbReference>
<dbReference type="PhylomeDB" id="A0A0D2VIB0"/>
<dbReference type="FunFam" id="4.10.1110.10:FF:000001">
    <property type="entry name" value="Zinc finger AN1-type containing 6"/>
    <property type="match status" value="1"/>
</dbReference>
<protein>
    <submittedName>
        <fullName evidence="7">Zinc finger protein</fullName>
    </submittedName>
</protein>
<dbReference type="PROSITE" id="PS51039">
    <property type="entry name" value="ZF_AN1"/>
    <property type="match status" value="1"/>
</dbReference>
<evidence type="ECO:0000313" key="8">
    <source>
        <dbReference type="Proteomes" id="UP000008743"/>
    </source>
</evidence>
<keyword evidence="2 4" id="KW-0863">Zinc-finger</keyword>
<proteinExistence type="predicted"/>
<keyword evidence="8" id="KW-1185">Reference proteome</keyword>
<dbReference type="SMART" id="SM00259">
    <property type="entry name" value="ZnF_A20"/>
    <property type="match status" value="1"/>
</dbReference>
<dbReference type="Pfam" id="PF01428">
    <property type="entry name" value="zf-AN1"/>
    <property type="match status" value="1"/>
</dbReference>
<dbReference type="SMART" id="SM00154">
    <property type="entry name" value="ZnF_AN1"/>
    <property type="match status" value="1"/>
</dbReference>
<dbReference type="SUPFAM" id="SSF57716">
    <property type="entry name" value="Glucocorticoid receptor-like (DNA-binding domain)"/>
    <property type="match status" value="1"/>
</dbReference>
<dbReference type="InterPro" id="IPR000058">
    <property type="entry name" value="Znf_AN1"/>
</dbReference>
<dbReference type="Gene3D" id="4.10.1110.10">
    <property type="entry name" value="AN1-like Zinc finger"/>
    <property type="match status" value="1"/>
</dbReference>
<sequence length="178" mass="18941">MDASNRDMQSTLCANGCGFFGNANFNNMCSKCFKEQQSKAQAQAAPLKPLAQSAPMAIPGARVSSMSVSPASNASPMSQSPLSTSPNTAMMNMLSTSAPAGSSNMDMLSSSPSKSSNRCLECSKRVGLAGFKCRCGGLFCGLHRYSDKHNCNFDYKTAGREMIAKDNPVVVKDKIERI</sequence>
<feature type="domain" description="AN1-type" evidence="6">
    <location>
        <begin position="113"/>
        <end position="159"/>
    </location>
</feature>
<dbReference type="STRING" id="595528.A0A0D2VIB0"/>
<feature type="domain" description="A20-type" evidence="5">
    <location>
        <begin position="7"/>
        <end position="41"/>
    </location>
</feature>
<evidence type="ECO:0000256" key="4">
    <source>
        <dbReference type="PROSITE-ProRule" id="PRU00449"/>
    </source>
</evidence>
<evidence type="ECO:0000259" key="6">
    <source>
        <dbReference type="PROSITE" id="PS51039"/>
    </source>
</evidence>
<dbReference type="EMBL" id="KE346360">
    <property type="protein sequence ID" value="KJE89687.1"/>
    <property type="molecule type" value="Genomic_DNA"/>
</dbReference>
<dbReference type="SUPFAM" id="SSF118310">
    <property type="entry name" value="AN1-like Zinc finger"/>
    <property type="match status" value="1"/>
</dbReference>
<dbReference type="InParanoid" id="A0A0D2VIB0"/>
<dbReference type="GO" id="GO:0008270">
    <property type="term" value="F:zinc ion binding"/>
    <property type="evidence" value="ECO:0007669"/>
    <property type="project" value="UniProtKB-KW"/>
</dbReference>
<evidence type="ECO:0000313" key="7">
    <source>
        <dbReference type="EMBL" id="KJE89687.1"/>
    </source>
</evidence>
<dbReference type="GO" id="GO:0003677">
    <property type="term" value="F:DNA binding"/>
    <property type="evidence" value="ECO:0007669"/>
    <property type="project" value="InterPro"/>
</dbReference>